<dbReference type="CDD" id="cd06261">
    <property type="entry name" value="TM_PBP2"/>
    <property type="match status" value="1"/>
</dbReference>
<dbReference type="Gene3D" id="1.20.58.370">
    <property type="entry name" value="MalF N-terminal region-like"/>
    <property type="match status" value="1"/>
</dbReference>
<evidence type="ECO:0000256" key="7">
    <source>
        <dbReference type="ARBA" id="ARBA00022989"/>
    </source>
</evidence>
<feature type="transmembrane region" description="Helical" evidence="9">
    <location>
        <begin position="29"/>
        <end position="54"/>
    </location>
</feature>
<keyword evidence="6 9" id="KW-0812">Transmembrane</keyword>
<accession>A0A1M5ACG5</accession>
<dbReference type="InterPro" id="IPR000515">
    <property type="entry name" value="MetI-like"/>
</dbReference>
<protein>
    <recommendedName>
        <fullName evidence="10">Maltose/maltodextrin transport system permease protein</fullName>
    </recommendedName>
</protein>
<keyword evidence="13" id="KW-1185">Reference proteome</keyword>
<dbReference type="AlphaFoldDB" id="A0A1M5ACG5"/>
<dbReference type="GO" id="GO:0015423">
    <property type="term" value="F:ABC-type maltose transporter activity"/>
    <property type="evidence" value="ECO:0007669"/>
    <property type="project" value="TreeGrafter"/>
</dbReference>
<dbReference type="PANTHER" id="PTHR47314:SF1">
    <property type="entry name" value="MALTOSE_MALTODEXTRIN TRANSPORT SYSTEM PERMEASE PROTEIN MALF"/>
    <property type="match status" value="1"/>
</dbReference>
<evidence type="ECO:0000256" key="3">
    <source>
        <dbReference type="ARBA" id="ARBA00022448"/>
    </source>
</evidence>
<keyword evidence="5 10" id="KW-0762">Sugar transport</keyword>
<dbReference type="SUPFAM" id="SSF160964">
    <property type="entry name" value="MalF N-terminal region-like"/>
    <property type="match status" value="1"/>
</dbReference>
<evidence type="ECO:0000259" key="11">
    <source>
        <dbReference type="PROSITE" id="PS50928"/>
    </source>
</evidence>
<evidence type="ECO:0000313" key="12">
    <source>
        <dbReference type="EMBL" id="SHF27990.1"/>
    </source>
</evidence>
<dbReference type="RefSeq" id="WP_073249638.1">
    <property type="nucleotide sequence ID" value="NZ_FQVG01000050.1"/>
</dbReference>
<proteinExistence type="inferred from homology"/>
<dbReference type="Gene3D" id="1.10.3720.10">
    <property type="entry name" value="MetI-like"/>
    <property type="match status" value="1"/>
</dbReference>
<keyword evidence="3 9" id="KW-0813">Transport</keyword>
<feature type="transmembrane region" description="Helical" evidence="9">
    <location>
        <begin position="74"/>
        <end position="99"/>
    </location>
</feature>
<evidence type="ECO:0000256" key="1">
    <source>
        <dbReference type="ARBA" id="ARBA00004651"/>
    </source>
</evidence>
<feature type="transmembrane region" description="Helical" evidence="9">
    <location>
        <begin position="120"/>
        <end position="149"/>
    </location>
</feature>
<comment type="function">
    <text evidence="10">Part of the ABC transporter complex MalEFGK involved in maltose/maltodextrin import. Probably responsible for the translocation of the substrate across the membrane.</text>
</comment>
<dbReference type="GO" id="GO:0042956">
    <property type="term" value="P:maltodextrin transmembrane transport"/>
    <property type="evidence" value="ECO:0007669"/>
    <property type="project" value="TreeGrafter"/>
</dbReference>
<gene>
    <name evidence="12" type="ORF">SAMN02746091_02160</name>
</gene>
<feature type="transmembrane region" description="Helical" evidence="9">
    <location>
        <begin position="224"/>
        <end position="248"/>
    </location>
</feature>
<dbReference type="SUPFAM" id="SSF161098">
    <property type="entry name" value="MetI-like"/>
    <property type="match status" value="1"/>
</dbReference>
<evidence type="ECO:0000256" key="9">
    <source>
        <dbReference type="RuleBase" id="RU363032"/>
    </source>
</evidence>
<feature type="transmembrane region" description="Helical" evidence="9">
    <location>
        <begin position="188"/>
        <end position="212"/>
    </location>
</feature>
<evidence type="ECO:0000256" key="6">
    <source>
        <dbReference type="ARBA" id="ARBA00022692"/>
    </source>
</evidence>
<sequence length="421" mass="48286">MEDKKKYAWLSYIIMGSAQIMKGEYIKGIFLLLVEILTIVFGIPYFAHGLWGIWTLGVTKFHFNEQGVAVFDHSIFLMLQGIISILLILIIIGIYVYNVRDAYKAKEEKKTTLRDKIDRNFHWIFITPGLLSLVFLILLPIVFTILIAFTDYSAPYHLPPRNLVRWVGLQNFKEIFGLKIWNKTLSGVFIWTVTWAVLATVTSFFVGLMWALIVNSSGVKIKKLWRTIFIIPYAVPGLISMLIMRLIFSGQGPINDFIEHIGLQRLGWLTDPHLAKFTLVLINMWLGAPYFMALMTSILTNIPKDLYESSDIDGATAFQKLRHITIPMVLYSTMPLLISSFAYNFNNFMLIYAVTGGGPVNPNYRYAGHTDLLISWIYKMTLNQQQYHMASVVTIMIFLIIAPIVAFSFTRSKSFREEDLI</sequence>
<name>A0A1M5ACG5_9CLOT</name>
<dbReference type="EMBL" id="FQVG01000050">
    <property type="protein sequence ID" value="SHF27990.1"/>
    <property type="molecule type" value="Genomic_DNA"/>
</dbReference>
<dbReference type="Pfam" id="PF00528">
    <property type="entry name" value="BPD_transp_1"/>
    <property type="match status" value="1"/>
</dbReference>
<dbReference type="PROSITE" id="PS50928">
    <property type="entry name" value="ABC_TM1"/>
    <property type="match status" value="1"/>
</dbReference>
<dbReference type="InterPro" id="IPR035277">
    <property type="entry name" value="MalF_N"/>
</dbReference>
<keyword evidence="8 9" id="KW-0472">Membrane</keyword>
<evidence type="ECO:0000256" key="10">
    <source>
        <dbReference type="RuleBase" id="RU367050"/>
    </source>
</evidence>
<feature type="transmembrane region" description="Helical" evidence="9">
    <location>
        <begin position="387"/>
        <end position="409"/>
    </location>
</feature>
<evidence type="ECO:0000256" key="5">
    <source>
        <dbReference type="ARBA" id="ARBA00022597"/>
    </source>
</evidence>
<comment type="similarity">
    <text evidence="2 10">Belongs to the binding-protein-dependent transport system permease family. MalFG subfamily.</text>
</comment>
<comment type="subcellular location">
    <subcellularLocation>
        <location evidence="1 9">Cell membrane</location>
        <topology evidence="1 9">Multi-pass membrane protein</topology>
    </subcellularLocation>
</comment>
<dbReference type="PANTHER" id="PTHR47314">
    <property type="entry name" value="MALTOSE/MALTODEXTRIN TRANSPORT SYSTEM PERMEASE PROTEIN MALF"/>
    <property type="match status" value="1"/>
</dbReference>
<dbReference type="GO" id="GO:1990060">
    <property type="term" value="C:maltose transport complex"/>
    <property type="evidence" value="ECO:0007669"/>
    <property type="project" value="TreeGrafter"/>
</dbReference>
<reference evidence="13" key="1">
    <citation type="submission" date="2016-11" db="EMBL/GenBank/DDBJ databases">
        <authorList>
            <person name="Varghese N."/>
            <person name="Submissions S."/>
        </authorList>
    </citation>
    <scope>NUCLEOTIDE SEQUENCE [LARGE SCALE GENOMIC DNA]</scope>
    <source>
        <strain evidence="13">DSM 10124</strain>
    </source>
</reference>
<dbReference type="InterPro" id="IPR035906">
    <property type="entry name" value="MetI-like_sf"/>
</dbReference>
<keyword evidence="4 10" id="KW-1003">Cell membrane</keyword>
<evidence type="ECO:0000256" key="8">
    <source>
        <dbReference type="ARBA" id="ARBA00023136"/>
    </source>
</evidence>
<evidence type="ECO:0000313" key="13">
    <source>
        <dbReference type="Proteomes" id="UP000184423"/>
    </source>
</evidence>
<feature type="transmembrane region" description="Helical" evidence="9">
    <location>
        <begin position="277"/>
        <end position="302"/>
    </location>
</feature>
<organism evidence="12 13">
    <name type="scientific">Caloramator proteoclasticus DSM 10124</name>
    <dbReference type="NCBI Taxonomy" id="1121262"/>
    <lineage>
        <taxon>Bacteria</taxon>
        <taxon>Bacillati</taxon>
        <taxon>Bacillota</taxon>
        <taxon>Clostridia</taxon>
        <taxon>Eubacteriales</taxon>
        <taxon>Clostridiaceae</taxon>
        <taxon>Caloramator</taxon>
    </lineage>
</organism>
<keyword evidence="7 9" id="KW-1133">Transmembrane helix</keyword>
<feature type="transmembrane region" description="Helical" evidence="9">
    <location>
        <begin position="323"/>
        <end position="343"/>
    </location>
</feature>
<evidence type="ECO:0000256" key="2">
    <source>
        <dbReference type="ARBA" id="ARBA00009047"/>
    </source>
</evidence>
<dbReference type="Proteomes" id="UP000184423">
    <property type="component" value="Unassembled WGS sequence"/>
</dbReference>
<evidence type="ECO:0000256" key="4">
    <source>
        <dbReference type="ARBA" id="ARBA00022475"/>
    </source>
</evidence>
<feature type="domain" description="ABC transmembrane type-1" evidence="11">
    <location>
        <begin position="189"/>
        <end position="408"/>
    </location>
</feature>